<evidence type="ECO:0008006" key="2">
    <source>
        <dbReference type="Google" id="ProtNLM"/>
    </source>
</evidence>
<dbReference type="Proteomes" id="UP000054423">
    <property type="component" value="Unassembled WGS sequence"/>
</dbReference>
<dbReference type="VEuPathDB" id="FungiDB:PPTG_08674"/>
<dbReference type="PANTHER" id="PTHR40866:SF1">
    <property type="entry name" value="BED-TYPE DOMAIN-CONTAINING PROTEIN"/>
    <property type="match status" value="1"/>
</dbReference>
<sequence>MLEFLCPKATFIHSSIYHGTGKHLQKVCNFYFKPVLDYQDEPTGWFRCRCTKKRNQDPKPGYTNLMSHVRAQHPNFADEIAGSGLSSGTLIGFVDKKSSIIFSWIDWVVSCNLPFNFPENHTVVKYTTMPSLSTESIEKYLIRENEGAP</sequence>
<dbReference type="OrthoDB" id="100604at2759"/>
<dbReference type="PANTHER" id="PTHR40866">
    <property type="entry name" value="BED-TYPE DOMAIN-CONTAINING PROTEIN"/>
    <property type="match status" value="1"/>
</dbReference>
<evidence type="ECO:0000313" key="1">
    <source>
        <dbReference type="EMBL" id="ETL94725.1"/>
    </source>
</evidence>
<reference evidence="1" key="1">
    <citation type="submission" date="2013-11" db="EMBL/GenBank/DDBJ databases">
        <title>The Genome Sequence of Phytophthora parasitica CHvinca01.</title>
        <authorList>
            <consortium name="The Broad Institute Genomics Platform"/>
            <person name="Russ C."/>
            <person name="Tyler B."/>
            <person name="Panabieres F."/>
            <person name="Shan W."/>
            <person name="Tripathy S."/>
            <person name="Grunwald N."/>
            <person name="Machado M."/>
            <person name="Johnson C.S."/>
            <person name="Arredondo F."/>
            <person name="Hong C."/>
            <person name="Coffey M."/>
            <person name="Young S.K."/>
            <person name="Zeng Q."/>
            <person name="Gargeya S."/>
            <person name="Fitzgerald M."/>
            <person name="Abouelleil A."/>
            <person name="Alvarado L."/>
            <person name="Chapman S.B."/>
            <person name="Gainer-Dewar J."/>
            <person name="Goldberg J."/>
            <person name="Griggs A."/>
            <person name="Gujja S."/>
            <person name="Hansen M."/>
            <person name="Howarth C."/>
            <person name="Imamovic A."/>
            <person name="Ireland A."/>
            <person name="Larimer J."/>
            <person name="McCowan C."/>
            <person name="Murphy C."/>
            <person name="Pearson M."/>
            <person name="Poon T.W."/>
            <person name="Priest M."/>
            <person name="Roberts A."/>
            <person name="Saif S."/>
            <person name="Shea T."/>
            <person name="Sykes S."/>
            <person name="Wortman J."/>
            <person name="Nusbaum C."/>
            <person name="Birren B."/>
        </authorList>
    </citation>
    <scope>NUCLEOTIDE SEQUENCE [LARGE SCALE GENOMIC DNA]</scope>
    <source>
        <strain evidence="1">CHvinca01</strain>
    </source>
</reference>
<name>W2LDK3_PHYNI</name>
<gene>
    <name evidence="1" type="ORF">L917_07382</name>
</gene>
<organism evidence="1">
    <name type="scientific">Phytophthora nicotianae</name>
    <name type="common">Potato buckeye rot agent</name>
    <name type="synonym">Phytophthora parasitica</name>
    <dbReference type="NCBI Taxonomy" id="4792"/>
    <lineage>
        <taxon>Eukaryota</taxon>
        <taxon>Sar</taxon>
        <taxon>Stramenopiles</taxon>
        <taxon>Oomycota</taxon>
        <taxon>Peronosporomycetes</taxon>
        <taxon>Peronosporales</taxon>
        <taxon>Peronosporaceae</taxon>
        <taxon>Phytophthora</taxon>
    </lineage>
</organism>
<dbReference type="EMBL" id="KI679350">
    <property type="protein sequence ID" value="ETL94725.1"/>
    <property type="molecule type" value="Genomic_DNA"/>
</dbReference>
<accession>W2LDK3</accession>
<proteinExistence type="predicted"/>
<dbReference type="AlphaFoldDB" id="W2LDK3"/>
<protein>
    <recommendedName>
        <fullName evidence="2">BED-type domain-containing protein</fullName>
    </recommendedName>
</protein>